<accession>A0A9P4J3M3</accession>
<feature type="compositionally biased region" description="Low complexity" evidence="1">
    <location>
        <begin position="721"/>
        <end position="735"/>
    </location>
</feature>
<feature type="compositionally biased region" description="Low complexity" evidence="1">
    <location>
        <begin position="217"/>
        <end position="243"/>
    </location>
</feature>
<feature type="compositionally biased region" description="Low complexity" evidence="1">
    <location>
        <begin position="293"/>
        <end position="334"/>
    </location>
</feature>
<dbReference type="OrthoDB" id="774557at2759"/>
<feature type="region of interest" description="Disordered" evidence="1">
    <location>
        <begin position="696"/>
        <end position="779"/>
    </location>
</feature>
<dbReference type="InterPro" id="IPR029005">
    <property type="entry name" value="LIM-bd/SEUSS"/>
</dbReference>
<feature type="compositionally biased region" description="Low complexity" evidence="1">
    <location>
        <begin position="696"/>
        <end position="710"/>
    </location>
</feature>
<keyword evidence="3" id="KW-1185">Reference proteome</keyword>
<name>A0A9P4J3M3_9PEZI</name>
<feature type="region of interest" description="Disordered" evidence="1">
    <location>
        <begin position="217"/>
        <end position="334"/>
    </location>
</feature>
<feature type="compositionally biased region" description="Low complexity" evidence="1">
    <location>
        <begin position="11"/>
        <end position="23"/>
    </location>
</feature>
<feature type="compositionally biased region" description="Pro residues" evidence="1">
    <location>
        <begin position="266"/>
        <end position="275"/>
    </location>
</feature>
<dbReference type="Proteomes" id="UP000799439">
    <property type="component" value="Unassembled WGS sequence"/>
</dbReference>
<sequence length="779" mass="84375">MPHGVPGMPPGAGQPMGHPMQMGTNVSGAGNPHMAQAGAMMGGMPGGMGGQGPGAGMGMPGQSMGGPNANAMAMSHLNPQTNLMQQQQHQQQLQQQMQNNPHLFAQQQQQHQAMLRQRQLAMQQHLAMGGTPGGQMGGLTPQQIAQMQNNPNFHGPGGLQAHQMVQLQQLQVQRQQQAVHQAQQAQAQQQAQQAQQQQAQQQQAQQQAQQAQQQQHAQQQQQQQQQPQQQPGQLPGQGPNPQQSMAHHVAMQHAPSQTSNHSAPGPSQPGQPGPPGQMRAQSQAPQGPDGPAAGTTPQPGQQNPPNAPPGQQGAQPATQAQAMQQHMRQQQLMMLRQQQAATAAAAAAAAQQGRAVTGNFILKLLSFSDHLGGFSTKDKQNNIEFWQQFVGKFFGSDGRLVLCLPTSGDQTNRRLKQFIVPNSTLPRYWYTYFQSGLQNLQVKMENAKEHVMQNQCHYVAFERSQFVFWYSNGVQVIWHGKLSAMFPPGSDKLDLLEFNLETVDEYVPKTEIQRVVTTMGSPVMTRSPKISKNTPKQRQMSKVKGIEPITMDDFPSAPINHSGCPNPIMQFLEIGETFYLMQSLIEHSQKSELRPADALTQLVKIYDEQVASAPQEMTTTQAFQPPNPQMNLTLPPQRQASLGGNRTPLQAQMSLPQSTAFSPQVANMNLPMQMAHLNGPVAGSPHIPQNPQLNMLQQQQSQNQTGSPGTMAAPSMIPQHSAQGSSSTGASANTSPNVTAKRRRSQVKVEDDSGGGPEVNGRVKASPRIGGGPNKKAKA</sequence>
<feature type="region of interest" description="Disordered" evidence="1">
    <location>
        <begin position="621"/>
        <end position="644"/>
    </location>
</feature>
<evidence type="ECO:0000313" key="3">
    <source>
        <dbReference type="Proteomes" id="UP000799439"/>
    </source>
</evidence>
<reference evidence="2" key="1">
    <citation type="journal article" date="2020" name="Stud. Mycol.">
        <title>101 Dothideomycetes genomes: a test case for predicting lifestyles and emergence of pathogens.</title>
        <authorList>
            <person name="Haridas S."/>
            <person name="Albert R."/>
            <person name="Binder M."/>
            <person name="Bloem J."/>
            <person name="Labutti K."/>
            <person name="Salamov A."/>
            <person name="Andreopoulos B."/>
            <person name="Baker S."/>
            <person name="Barry K."/>
            <person name="Bills G."/>
            <person name="Bluhm B."/>
            <person name="Cannon C."/>
            <person name="Castanera R."/>
            <person name="Culley D."/>
            <person name="Daum C."/>
            <person name="Ezra D."/>
            <person name="Gonzalez J."/>
            <person name="Henrissat B."/>
            <person name="Kuo A."/>
            <person name="Liang C."/>
            <person name="Lipzen A."/>
            <person name="Lutzoni F."/>
            <person name="Magnuson J."/>
            <person name="Mondo S."/>
            <person name="Nolan M."/>
            <person name="Ohm R."/>
            <person name="Pangilinan J."/>
            <person name="Park H.-J."/>
            <person name="Ramirez L."/>
            <person name="Alfaro M."/>
            <person name="Sun H."/>
            <person name="Tritt A."/>
            <person name="Yoshinaga Y."/>
            <person name="Zwiers L.-H."/>
            <person name="Turgeon B."/>
            <person name="Goodwin S."/>
            <person name="Spatafora J."/>
            <person name="Crous P."/>
            <person name="Grigoriev I."/>
        </authorList>
    </citation>
    <scope>NUCLEOTIDE SEQUENCE</scope>
    <source>
        <strain evidence="2">CBS 260.36</strain>
    </source>
</reference>
<evidence type="ECO:0008006" key="4">
    <source>
        <dbReference type="Google" id="ProtNLM"/>
    </source>
</evidence>
<evidence type="ECO:0000313" key="2">
    <source>
        <dbReference type="EMBL" id="KAF2151774.1"/>
    </source>
</evidence>
<gene>
    <name evidence="2" type="ORF">K461DRAFT_294661</name>
</gene>
<evidence type="ECO:0000256" key="1">
    <source>
        <dbReference type="SAM" id="MobiDB-lite"/>
    </source>
</evidence>
<feature type="region of interest" description="Disordered" evidence="1">
    <location>
        <begin position="523"/>
        <end position="542"/>
    </location>
</feature>
<protein>
    <recommendedName>
        <fullName evidence="4">LIM-domain binding protein-domain-containing protein</fullName>
    </recommendedName>
</protein>
<proteinExistence type="predicted"/>
<feature type="compositionally biased region" description="Polar residues" evidence="1">
    <location>
        <begin position="528"/>
        <end position="540"/>
    </location>
</feature>
<dbReference type="EMBL" id="ML996087">
    <property type="protein sequence ID" value="KAF2151774.1"/>
    <property type="molecule type" value="Genomic_DNA"/>
</dbReference>
<dbReference type="PANTHER" id="PTHR10378">
    <property type="entry name" value="LIM DOMAIN-BINDING PROTEIN"/>
    <property type="match status" value="1"/>
</dbReference>
<organism evidence="2 3">
    <name type="scientific">Myriangium duriaei CBS 260.36</name>
    <dbReference type="NCBI Taxonomy" id="1168546"/>
    <lineage>
        <taxon>Eukaryota</taxon>
        <taxon>Fungi</taxon>
        <taxon>Dikarya</taxon>
        <taxon>Ascomycota</taxon>
        <taxon>Pezizomycotina</taxon>
        <taxon>Dothideomycetes</taxon>
        <taxon>Dothideomycetidae</taxon>
        <taxon>Myriangiales</taxon>
        <taxon>Myriangiaceae</taxon>
        <taxon>Myriangium</taxon>
    </lineage>
</organism>
<dbReference type="AlphaFoldDB" id="A0A9P4J3M3"/>
<feature type="region of interest" description="Disordered" evidence="1">
    <location>
        <begin position="1"/>
        <end position="33"/>
    </location>
</feature>
<comment type="caution">
    <text evidence="2">The sequence shown here is derived from an EMBL/GenBank/DDBJ whole genome shotgun (WGS) entry which is preliminary data.</text>
</comment>
<dbReference type="Pfam" id="PF01803">
    <property type="entry name" value="LIM_bind"/>
    <property type="match status" value="1"/>
</dbReference>